<dbReference type="Gene3D" id="3.30.565.10">
    <property type="entry name" value="Histidine kinase-like ATPase, C-terminal domain"/>
    <property type="match status" value="1"/>
</dbReference>
<gene>
    <name evidence="1" type="ORF">DFJ64_1836</name>
</gene>
<protein>
    <recommendedName>
        <fullName evidence="3">Molecular chaperone Hsp90</fullName>
    </recommendedName>
</protein>
<sequence length="1057" mass="112054">MTSRSGVGVPVSVNNFGVDDPFGTAAIRDRVLAAWQASPARFREDANTEEDLALGGYRDRLIVELAQNAADAAARAGVPGRLRFTLRDDERARAESGGPVLVAANVGAPLTAAGVEALATLRASAKRDEVGQSSDDQLPVGRFGVGFAAVLAVTDEPTIVSRSGGVRFSRADTVALVEQAAATAPGLGAELRRRGGHVPVLRLPFPAEGEPPEGFDTAVVLPLRDEAAADLVRRLLAQADDALLLALPRLARVEIDVDESGVRVLENVDSRWHSYRCGGTWTAEERARLLADRPTEERDRPFWSVLWALPKVSTDAEPLAGAGDTLATPSVVHAPTPTDEPLSLPAMLLASFPLDPTRRHVAPGPLTDRLVEEAATAYAELARQRAEAGDDVVALVPVGLAAGRLDAALREAILRRLPDTPILRTVAGGVVRPRDAVAIDGADDSLLRLLAPVVGGLVPFRRRDQAAYDALGVRRLSLADLVDELAGQATAFPPRWWHDLYVALAPAAADPGLRDALGALPVPLVDGRVVRGARGLLLPGAAGVSAEALAVFAPYGLRLVHPEAAADAASDALVRLGATMAGPRALLEDGAVRVAVENSLDAEDPTAVSDSVLSLVAAALDAGELTHEELPWLGDLALLDAEGQSVPANGLVLPGSPAHEILDPEEFSTVNDSLLQRWGPEVLQAVGVARGLSVLTATDVDVAALPDHLADLDDIEAWAHAALDALASEGPDESPGVLGARVDEMSAIRDLDFVRDDAWPRALSLLASERETRQALAEPVRVRDVEDPDRVVRVSSYTAWWIRRHVRIDGQPITAFADPDADPALAALLAEPPAWVADLDPGIRAALGLVRTIGDLDARGVRRILDRLADPSLTVPVETMLALWAQFEDLDSSALEGPAPERVRVLTGDRTQVVSTRDAVVVDDPMWAQRTDLGGQVLASGAAADTLADLLDIPLASESAEGVVSDDGVRLPVPTAVRRLLPEVPRAWWEHDDLRVDGHPVDWWVDDEGRPHAATGEGLARALAWAAGRWDQRHAIAAVLAEPDRLPELLAESVYDD</sequence>
<evidence type="ECO:0000313" key="2">
    <source>
        <dbReference type="Proteomes" id="UP000256485"/>
    </source>
</evidence>
<reference evidence="1 2" key="1">
    <citation type="submission" date="2018-08" db="EMBL/GenBank/DDBJ databases">
        <title>Sequencing the genomes of 1000 actinobacteria strains.</title>
        <authorList>
            <person name="Klenk H.-P."/>
        </authorList>
    </citation>
    <scope>NUCLEOTIDE SEQUENCE [LARGE SCALE GENOMIC DNA]</scope>
    <source>
        <strain evidence="1 2">DSM 22891</strain>
    </source>
</reference>
<dbReference type="Proteomes" id="UP000256485">
    <property type="component" value="Unassembled WGS sequence"/>
</dbReference>
<evidence type="ECO:0008006" key="3">
    <source>
        <dbReference type="Google" id="ProtNLM"/>
    </source>
</evidence>
<dbReference type="EMBL" id="QTUC01000001">
    <property type="protein sequence ID" value="REF36428.1"/>
    <property type="molecule type" value="Genomic_DNA"/>
</dbReference>
<comment type="caution">
    <text evidence="1">The sequence shown here is derived from an EMBL/GenBank/DDBJ whole genome shotgun (WGS) entry which is preliminary data.</text>
</comment>
<name>A0A3D9V3X4_THECX</name>
<dbReference type="AlphaFoldDB" id="A0A3D9V3X4"/>
<dbReference type="InterPro" id="IPR036890">
    <property type="entry name" value="HATPase_C_sf"/>
</dbReference>
<evidence type="ECO:0000313" key="1">
    <source>
        <dbReference type="EMBL" id="REF36428.1"/>
    </source>
</evidence>
<dbReference type="NCBIfam" id="NF047352">
    <property type="entry name" value="P_loop_sacsin"/>
    <property type="match status" value="1"/>
</dbReference>
<dbReference type="SUPFAM" id="SSF55874">
    <property type="entry name" value="ATPase domain of HSP90 chaperone/DNA topoisomerase II/histidine kinase"/>
    <property type="match status" value="1"/>
</dbReference>
<dbReference type="RefSeq" id="WP_245941025.1">
    <property type="nucleotide sequence ID" value="NZ_QTUC01000001.1"/>
</dbReference>
<keyword evidence="2" id="KW-1185">Reference proteome</keyword>
<proteinExistence type="predicted"/>
<accession>A0A3D9V3X4</accession>
<organism evidence="1 2">
    <name type="scientific">Thermasporomyces composti</name>
    <dbReference type="NCBI Taxonomy" id="696763"/>
    <lineage>
        <taxon>Bacteria</taxon>
        <taxon>Bacillati</taxon>
        <taxon>Actinomycetota</taxon>
        <taxon>Actinomycetes</taxon>
        <taxon>Propionibacteriales</taxon>
        <taxon>Nocardioidaceae</taxon>
        <taxon>Thermasporomyces</taxon>
    </lineage>
</organism>